<gene>
    <name evidence="1" type="primary">MED27</name>
    <name evidence="1" type="ORF">K3G42_017123</name>
</gene>
<comment type="caution">
    <text evidence="1">The sequence shown here is derived from an EMBL/GenBank/DDBJ whole genome shotgun (WGS) entry which is preliminary data.</text>
</comment>
<sequence length="125" mass="13823">MADGVLNAGVNLEAFAQAIAAIQALRSSVTRVFDCLKDGKRNKETLEGREKSFVTTFQESLHSVSRDLGELERLSNLVGKPSREPSLPQQWIARVSILAKRQSPLYSPATSRPPQMVKQGKKKQC</sequence>
<reference evidence="1" key="1">
    <citation type="submission" date="2021-08" db="EMBL/GenBank/DDBJ databases">
        <title>The first chromosome-level gecko genome reveals the dynamic sex chromosomes of Neotropical dwarf geckos (Sphaerodactylidae: Sphaerodactylus).</title>
        <authorList>
            <person name="Pinto B.J."/>
            <person name="Keating S.E."/>
            <person name="Gamble T."/>
        </authorList>
    </citation>
    <scope>NUCLEOTIDE SEQUENCE</scope>
    <source>
        <strain evidence="1">TG3544</strain>
    </source>
</reference>
<evidence type="ECO:0000313" key="1">
    <source>
        <dbReference type="EMBL" id="KAH7998461.1"/>
    </source>
</evidence>
<dbReference type="Proteomes" id="UP000827872">
    <property type="component" value="Linkage Group LG12"/>
</dbReference>
<organism evidence="1 2">
    <name type="scientific">Sphaerodactylus townsendi</name>
    <dbReference type="NCBI Taxonomy" id="933632"/>
    <lineage>
        <taxon>Eukaryota</taxon>
        <taxon>Metazoa</taxon>
        <taxon>Chordata</taxon>
        <taxon>Craniata</taxon>
        <taxon>Vertebrata</taxon>
        <taxon>Euteleostomi</taxon>
        <taxon>Lepidosauria</taxon>
        <taxon>Squamata</taxon>
        <taxon>Bifurcata</taxon>
        <taxon>Gekkota</taxon>
        <taxon>Sphaerodactylidae</taxon>
        <taxon>Sphaerodactylus</taxon>
    </lineage>
</organism>
<evidence type="ECO:0000313" key="2">
    <source>
        <dbReference type="Proteomes" id="UP000827872"/>
    </source>
</evidence>
<proteinExistence type="predicted"/>
<name>A0ACB8EZU1_9SAUR</name>
<keyword evidence="2" id="KW-1185">Reference proteome</keyword>
<accession>A0ACB8EZU1</accession>
<protein>
    <submittedName>
        <fullName evidence="1">Mediator of RNA polymerase II transcription subunit 27</fullName>
    </submittedName>
</protein>
<dbReference type="EMBL" id="CM037625">
    <property type="protein sequence ID" value="KAH7998461.1"/>
    <property type="molecule type" value="Genomic_DNA"/>
</dbReference>